<feature type="domain" description="DUF4922" evidence="5">
    <location>
        <begin position="25"/>
        <end position="166"/>
    </location>
</feature>
<organism evidence="7 8">
    <name type="scientific">Aquipluma nitroreducens</name>
    <dbReference type="NCBI Taxonomy" id="2010828"/>
    <lineage>
        <taxon>Bacteria</taxon>
        <taxon>Pseudomonadati</taxon>
        <taxon>Bacteroidota</taxon>
        <taxon>Bacteroidia</taxon>
        <taxon>Marinilabiliales</taxon>
        <taxon>Prolixibacteraceae</taxon>
        <taxon>Aquipluma</taxon>
    </lineage>
</organism>
<evidence type="ECO:0000259" key="5">
    <source>
        <dbReference type="Pfam" id="PF16269"/>
    </source>
</evidence>
<dbReference type="InterPro" id="IPR036265">
    <property type="entry name" value="HIT-like_sf"/>
</dbReference>
<dbReference type="EC" id="2.7.7.78" evidence="3"/>
<evidence type="ECO:0000256" key="3">
    <source>
        <dbReference type="ARBA" id="ARBA00012507"/>
    </source>
</evidence>
<dbReference type="InterPro" id="IPR026506">
    <property type="entry name" value="GDPGP"/>
</dbReference>
<accession>A0A5K7SEI6</accession>
<dbReference type="GO" id="GO:0005737">
    <property type="term" value="C:cytoplasm"/>
    <property type="evidence" value="ECO:0007669"/>
    <property type="project" value="UniProtKB-SubCell"/>
</dbReference>
<evidence type="ECO:0000259" key="6">
    <source>
        <dbReference type="Pfam" id="PF26216"/>
    </source>
</evidence>
<evidence type="ECO:0000256" key="1">
    <source>
        <dbReference type="ARBA" id="ARBA00000063"/>
    </source>
</evidence>
<dbReference type="InterPro" id="IPR043171">
    <property type="entry name" value="Ap4A_phos1/2-like"/>
</dbReference>
<proteinExistence type="predicted"/>
<dbReference type="AlphaFoldDB" id="A0A5K7SEI6"/>
<feature type="domain" description="GDPGP1-like C-terminal" evidence="6">
    <location>
        <begin position="189"/>
        <end position="327"/>
    </location>
</feature>
<dbReference type="SUPFAM" id="SSF54197">
    <property type="entry name" value="HIT-like"/>
    <property type="match status" value="1"/>
</dbReference>
<dbReference type="Pfam" id="PF26216">
    <property type="entry name" value="GDPGP1_C"/>
    <property type="match status" value="1"/>
</dbReference>
<comment type="catalytic activity">
    <reaction evidence="1">
        <text>GDP-alpha-D-glucose + phosphate = alpha-D-glucose 1-phosphate + GDP + H(+)</text>
        <dbReference type="Rhea" id="RHEA:30387"/>
        <dbReference type="ChEBI" id="CHEBI:15378"/>
        <dbReference type="ChEBI" id="CHEBI:43474"/>
        <dbReference type="ChEBI" id="CHEBI:58189"/>
        <dbReference type="ChEBI" id="CHEBI:58601"/>
        <dbReference type="ChEBI" id="CHEBI:62230"/>
        <dbReference type="EC" id="2.7.7.78"/>
    </reaction>
</comment>
<dbReference type="Proteomes" id="UP001193389">
    <property type="component" value="Chromosome"/>
</dbReference>
<comment type="function">
    <text evidence="2">Specific and highly efficient GDP-D-glucose phosphorylase regulating the levels of GDP-D-glucose in cells.</text>
</comment>
<dbReference type="GO" id="GO:0000166">
    <property type="term" value="F:nucleotide binding"/>
    <property type="evidence" value="ECO:0007669"/>
    <property type="project" value="UniProtKB-KW"/>
</dbReference>
<evidence type="ECO:0000256" key="4">
    <source>
        <dbReference type="ARBA" id="ARBA00018857"/>
    </source>
</evidence>
<name>A0A5K7SEI6_9BACT</name>
<dbReference type="RefSeq" id="WP_318348201.1">
    <property type="nucleotide sequence ID" value="NZ_AP018694.1"/>
</dbReference>
<evidence type="ECO:0000256" key="2">
    <source>
        <dbReference type="ARBA" id="ARBA00003049"/>
    </source>
</evidence>
<dbReference type="GO" id="GO:0006006">
    <property type="term" value="P:glucose metabolic process"/>
    <property type="evidence" value="ECO:0007669"/>
    <property type="project" value="TreeGrafter"/>
</dbReference>
<evidence type="ECO:0000313" key="7">
    <source>
        <dbReference type="EMBL" id="BBE20001.1"/>
    </source>
</evidence>
<dbReference type="GO" id="GO:0080048">
    <property type="term" value="F:GDP-D-glucose phosphorylase activity"/>
    <property type="evidence" value="ECO:0007669"/>
    <property type="project" value="InterPro"/>
</dbReference>
<dbReference type="GO" id="GO:0005085">
    <property type="term" value="F:guanyl-nucleotide exchange factor activity"/>
    <property type="evidence" value="ECO:0007669"/>
    <property type="project" value="UniProtKB-KW"/>
</dbReference>
<keyword evidence="8" id="KW-1185">Reference proteome</keyword>
<dbReference type="Pfam" id="PF16269">
    <property type="entry name" value="DUF4922"/>
    <property type="match status" value="1"/>
</dbReference>
<dbReference type="EMBL" id="AP018694">
    <property type="protein sequence ID" value="BBE20001.1"/>
    <property type="molecule type" value="Genomic_DNA"/>
</dbReference>
<reference evidence="7" key="1">
    <citation type="journal article" date="2020" name="Int. J. Syst. Evol. Microbiol.">
        <title>Aquipluma nitroreducens gen. nov. sp. nov., a novel facultatively anaerobic bacterium isolated from a freshwater lake.</title>
        <authorList>
            <person name="Watanabe M."/>
            <person name="Kojima H."/>
            <person name="Fukui M."/>
        </authorList>
    </citation>
    <scope>NUCLEOTIDE SEQUENCE</scope>
    <source>
        <strain evidence="7">MeG22</strain>
    </source>
</reference>
<dbReference type="InterPro" id="IPR058865">
    <property type="entry name" value="GDPGP1_C"/>
</dbReference>
<sequence length="329" mass="37946">MDQLLDIIKKTNKSVTQVLQEFVEAEKLMWPLAAANYKGLEKVEEKSFQFDGFQVMAQFNPERMRSSVAEVDKQSIAARKCFLCSENRPSEQDAIAFGDDFLILVNPFPIFKNHFTISCNRHIDQRFIPNVKTLLELAKAMERFTVFYNGPECGASAPDHLHFQAGESGFMPISEDFGRLKHTARKLYSNDQTEVWAFDNYLRKMISIETNSMEEALKVIDIYYKHFAAMQTDKVEPMMNVLCSFSDGKWTIHLFPRKAHRPTHFYEEGEKQILISPGSVDFGGVFILPRREDFDKISKENIVDILAQVCVNQDVFLELTEKIRNDLNS</sequence>
<dbReference type="PANTHER" id="PTHR20884:SF8">
    <property type="entry name" value="GDP-D-GLUCOSE PHOSPHORYLASE 1"/>
    <property type="match status" value="1"/>
</dbReference>
<evidence type="ECO:0000313" key="8">
    <source>
        <dbReference type="Proteomes" id="UP001193389"/>
    </source>
</evidence>
<dbReference type="InterPro" id="IPR046320">
    <property type="entry name" value="DUF4922"/>
</dbReference>
<protein>
    <recommendedName>
        <fullName evidence="4">GDP-D-glucose phosphorylase 1</fullName>
        <ecNumber evidence="3">2.7.7.78</ecNumber>
    </recommendedName>
</protein>
<dbReference type="PANTHER" id="PTHR20884">
    <property type="entry name" value="GDP-D-GLUCOSE PHOSPHORYLASE 1"/>
    <property type="match status" value="1"/>
</dbReference>
<dbReference type="GO" id="GO:0016787">
    <property type="term" value="F:hydrolase activity"/>
    <property type="evidence" value="ECO:0007669"/>
    <property type="project" value="UniProtKB-KW"/>
</dbReference>
<gene>
    <name evidence="7" type="ORF">AQPE_4192</name>
</gene>
<dbReference type="KEGG" id="anf:AQPE_4192"/>
<dbReference type="Gene3D" id="3.30.428.70">
    <property type="match status" value="1"/>
</dbReference>